<gene>
    <name evidence="1" type="ORF">JK636_21525</name>
</gene>
<comment type="caution">
    <text evidence="1">The sequence shown here is derived from an EMBL/GenBank/DDBJ whole genome shotgun (WGS) entry which is preliminary data.</text>
</comment>
<dbReference type="GO" id="GO:0016874">
    <property type="term" value="F:ligase activity"/>
    <property type="evidence" value="ECO:0007669"/>
    <property type="project" value="UniProtKB-KW"/>
</dbReference>
<organism evidence="1 2">
    <name type="scientific">Clostridium rhizosphaerae</name>
    <dbReference type="NCBI Taxonomy" id="2803861"/>
    <lineage>
        <taxon>Bacteria</taxon>
        <taxon>Bacillati</taxon>
        <taxon>Bacillota</taxon>
        <taxon>Clostridia</taxon>
        <taxon>Eubacteriales</taxon>
        <taxon>Clostridiaceae</taxon>
        <taxon>Clostridium</taxon>
    </lineage>
</organism>
<evidence type="ECO:0000313" key="1">
    <source>
        <dbReference type="EMBL" id="MBL4938297.1"/>
    </source>
</evidence>
<dbReference type="SUPFAM" id="SSF55144">
    <property type="entry name" value="LigT-like"/>
    <property type="match status" value="1"/>
</dbReference>
<accession>A0ABS1TFZ7</accession>
<proteinExistence type="predicted"/>
<dbReference type="Proteomes" id="UP000632377">
    <property type="component" value="Unassembled WGS sequence"/>
</dbReference>
<dbReference type="PANTHER" id="PTHR36039">
    <property type="match status" value="1"/>
</dbReference>
<dbReference type="EMBL" id="JAESWC010000018">
    <property type="protein sequence ID" value="MBL4938297.1"/>
    <property type="molecule type" value="Genomic_DNA"/>
</dbReference>
<reference evidence="1 2" key="1">
    <citation type="submission" date="2021-01" db="EMBL/GenBank/DDBJ databases">
        <title>Genome public.</title>
        <authorList>
            <person name="Liu C."/>
            <person name="Sun Q."/>
        </authorList>
    </citation>
    <scope>NUCLEOTIDE SEQUENCE [LARGE SCALE GENOMIC DNA]</scope>
    <source>
        <strain evidence="1 2">YIM B02515</strain>
    </source>
</reference>
<keyword evidence="1" id="KW-0436">Ligase</keyword>
<name>A0ABS1TFZ7_9CLOT</name>
<protein>
    <submittedName>
        <fullName evidence="1">2'-5' RNA ligase family protein</fullName>
    </submittedName>
</protein>
<dbReference type="Pfam" id="PF13563">
    <property type="entry name" value="2_5_RNA_ligase2"/>
    <property type="match status" value="1"/>
</dbReference>
<keyword evidence="2" id="KW-1185">Reference proteome</keyword>
<dbReference type="InterPro" id="IPR009097">
    <property type="entry name" value="Cyclic_Pdiesterase"/>
</dbReference>
<dbReference type="PANTHER" id="PTHR36039:SF2">
    <property type="entry name" value="RNA LIGASE_CYCLIC NUCLEOTIDE PHOSPHODIESTERASE FAMILY PROTEIN"/>
    <property type="match status" value="1"/>
</dbReference>
<evidence type="ECO:0000313" key="2">
    <source>
        <dbReference type="Proteomes" id="UP000632377"/>
    </source>
</evidence>
<dbReference type="Gene3D" id="3.90.1140.10">
    <property type="entry name" value="Cyclic phosphodiesterase"/>
    <property type="match status" value="1"/>
</dbReference>
<sequence>MYAVAALFDTETEKCIKNLWNGLSDKGISNYGQEAKDRRAHITIADYNNLDKNSFIELAEEVYKDKNQIEISLSILGTFVKSGTLFVSAAITTELHELHKNYHDKFAEFNDDPNSFYLPGKWVPHCTIASRLNDENMLKAFDYCSKELKMIKGKITEIALLEFKEFNEAGVCINAPIIYSKKLK</sequence>
<dbReference type="RefSeq" id="WP_202751020.1">
    <property type="nucleotide sequence ID" value="NZ_JAESWC010000018.1"/>
</dbReference>